<dbReference type="AlphaFoldDB" id="A0A9D2HGA0"/>
<feature type="coiled-coil region" evidence="1">
    <location>
        <begin position="355"/>
        <end position="405"/>
    </location>
</feature>
<feature type="signal peptide" evidence="2">
    <location>
        <begin position="1"/>
        <end position="31"/>
    </location>
</feature>
<reference evidence="3" key="2">
    <citation type="submission" date="2021-04" db="EMBL/GenBank/DDBJ databases">
        <authorList>
            <person name="Gilroy R."/>
        </authorList>
    </citation>
    <scope>NUCLEOTIDE SEQUENCE</scope>
    <source>
        <strain evidence="3">CHK178-16964</strain>
    </source>
</reference>
<gene>
    <name evidence="3" type="ORF">IAA07_00075</name>
</gene>
<proteinExistence type="predicted"/>
<organism evidence="3 4">
    <name type="scientific">Candidatus Lachnoclostridium stercoravium</name>
    <dbReference type="NCBI Taxonomy" id="2838633"/>
    <lineage>
        <taxon>Bacteria</taxon>
        <taxon>Bacillati</taxon>
        <taxon>Bacillota</taxon>
        <taxon>Clostridia</taxon>
        <taxon>Lachnospirales</taxon>
        <taxon>Lachnospiraceae</taxon>
    </lineage>
</organism>
<protein>
    <recommendedName>
        <fullName evidence="5">X-X-X-Leu-X-X-Gly heptad repeat-containing protein</fullName>
    </recommendedName>
</protein>
<name>A0A9D2HGA0_9FIRM</name>
<evidence type="ECO:0000313" key="4">
    <source>
        <dbReference type="Proteomes" id="UP000823900"/>
    </source>
</evidence>
<comment type="caution">
    <text evidence="3">The sequence shown here is derived from an EMBL/GenBank/DDBJ whole genome shotgun (WGS) entry which is preliminary data.</text>
</comment>
<sequence length="670" mass="73488">MERKEIRYRIRRTAAFITAFAVAFPSCLATAQAGTVPVTTDETAYILLNYDGSVDDVSIVKACDLNGNSQITDYGYYSAVKNMSTEDEPQLRDDGVTWNITDTGERKFYYEVKPKEEFLDVPWNAEVSYKLNGVHAAPEDLAGASGLVAVDVHVTPNEAADDYYKNNFMLLAGMVSDTEEDLSFAADGAQFQTLGSYQAAVYMAFPQTEETFHFEIGTESFENTGVFFAMMPVTMSQMDDIAEIREHKENLENAGDAMDDIMDDMLEIMGDMAEDTEKTADGLEQLDKAREEAHSYREAGDASLEDIKASVSRLEATITDFAAITGDSKLPAAVQEMGRGLEDISSTVNSLTGKMETMVDAMEKIEKTLEKINSMGDLEDKAQMMEKLKQEVEALQQQMGALEESGEIGELAAGIQSWLDSLEDAGYVPEGTIPELATPSEVDMPILDLDEMEAYGELLEEMAGSMVYEAKRMTSAIAKMADKGDDLVDGIDTIVDGVFDSADELDSILVITSDTMVDAAGLLGSLRSALDVADSMLDACDRDLNEGAHRTLEGLTGTLRQLTKSLNKSQDLKANKDIIADIVRDEWSRLDEDFNLLDIDTKAEKVSFTSLRNEEPRSLQIIMRTKEISIDEDAVEAAAQAEEGAAPDTVLGRIAAVFTAIWNFILGLFQ</sequence>
<evidence type="ECO:0008006" key="5">
    <source>
        <dbReference type="Google" id="ProtNLM"/>
    </source>
</evidence>
<dbReference type="Gene3D" id="1.10.287.950">
    <property type="entry name" value="Methyl-accepting chemotaxis protein"/>
    <property type="match status" value="1"/>
</dbReference>
<dbReference type="Proteomes" id="UP000823900">
    <property type="component" value="Unassembled WGS sequence"/>
</dbReference>
<keyword evidence="2" id="KW-0732">Signal</keyword>
<feature type="chain" id="PRO_5039679202" description="X-X-X-Leu-X-X-Gly heptad repeat-containing protein" evidence="2">
    <location>
        <begin position="32"/>
        <end position="670"/>
    </location>
</feature>
<reference evidence="3" key="1">
    <citation type="journal article" date="2021" name="PeerJ">
        <title>Extensive microbial diversity within the chicken gut microbiome revealed by metagenomics and culture.</title>
        <authorList>
            <person name="Gilroy R."/>
            <person name="Ravi A."/>
            <person name="Getino M."/>
            <person name="Pursley I."/>
            <person name="Horton D.L."/>
            <person name="Alikhan N.F."/>
            <person name="Baker D."/>
            <person name="Gharbi K."/>
            <person name="Hall N."/>
            <person name="Watson M."/>
            <person name="Adriaenssens E.M."/>
            <person name="Foster-Nyarko E."/>
            <person name="Jarju S."/>
            <person name="Secka A."/>
            <person name="Antonio M."/>
            <person name="Oren A."/>
            <person name="Chaudhuri R.R."/>
            <person name="La Ragione R."/>
            <person name="Hildebrand F."/>
            <person name="Pallen M.J."/>
        </authorList>
    </citation>
    <scope>NUCLEOTIDE SEQUENCE</scope>
    <source>
        <strain evidence="3">CHK178-16964</strain>
    </source>
</reference>
<keyword evidence="1" id="KW-0175">Coiled coil</keyword>
<evidence type="ECO:0000256" key="1">
    <source>
        <dbReference type="SAM" id="Coils"/>
    </source>
</evidence>
<evidence type="ECO:0000313" key="3">
    <source>
        <dbReference type="EMBL" id="HJA69959.1"/>
    </source>
</evidence>
<dbReference type="EMBL" id="DWZA01000002">
    <property type="protein sequence ID" value="HJA69959.1"/>
    <property type="molecule type" value="Genomic_DNA"/>
</dbReference>
<evidence type="ECO:0000256" key="2">
    <source>
        <dbReference type="SAM" id="SignalP"/>
    </source>
</evidence>
<accession>A0A9D2HGA0</accession>